<dbReference type="Proteomes" id="UP000546200">
    <property type="component" value="Unassembled WGS sequence"/>
</dbReference>
<dbReference type="RefSeq" id="WP_221234892.1">
    <property type="nucleotide sequence ID" value="NZ_JACIJK010000019.1"/>
</dbReference>
<dbReference type="AlphaFoldDB" id="A0A7W9EXL9"/>
<dbReference type="InterPro" id="IPR006626">
    <property type="entry name" value="PbH1"/>
</dbReference>
<keyword evidence="1" id="KW-1133">Transmembrane helix</keyword>
<evidence type="ECO:0008006" key="4">
    <source>
        <dbReference type="Google" id="ProtNLM"/>
    </source>
</evidence>
<protein>
    <recommendedName>
        <fullName evidence="4">Right handed beta helix domain-containing protein</fullName>
    </recommendedName>
</protein>
<comment type="caution">
    <text evidence="2">The sequence shown here is derived from an EMBL/GenBank/DDBJ whole genome shotgun (WGS) entry which is preliminary data.</text>
</comment>
<dbReference type="SUPFAM" id="SSF51126">
    <property type="entry name" value="Pectin lyase-like"/>
    <property type="match status" value="1"/>
</dbReference>
<evidence type="ECO:0000313" key="3">
    <source>
        <dbReference type="Proteomes" id="UP000546200"/>
    </source>
</evidence>
<proteinExistence type="predicted"/>
<feature type="transmembrane region" description="Helical" evidence="1">
    <location>
        <begin position="48"/>
        <end position="70"/>
    </location>
</feature>
<evidence type="ECO:0000256" key="1">
    <source>
        <dbReference type="SAM" id="Phobius"/>
    </source>
</evidence>
<gene>
    <name evidence="2" type="ORF">FHS94_003834</name>
</gene>
<dbReference type="Gene3D" id="2.160.20.10">
    <property type="entry name" value="Single-stranded right-handed beta-helix, Pectin lyase-like"/>
    <property type="match status" value="2"/>
</dbReference>
<sequence length="752" mass="82394">MDNSFDPTELPNTLLPTRLDELARGVARWWEQVSGTPDRRDRPVLWKFTIMAIARLFLVLLTVAATPAWAQLPSQPSFPIVPSRDQTERQHKVVIPNRPAPVAVVLHVSPSGSDQGDGSTERPFASLARAQQAVRRWNADHDVTVRLADGVYRLSAPLRFTAADGGQNGFAVRWEGTGRTRPVLSGGVPVSGWKLADAARGIWVATIPAGADPRQLTVNGALAPRAAIEIPRAAVTFHPWGLQITDPAWRPLALLPGQDRIEVEGMSWFTHRHAMIDHVDGDRIVMQQPGWRNNLVGYDTIARPISSDVARLFLVNSLAFLRDAGQWFADPKASRLYYKPRPGEDMTHPEVVLPLLEQLMSLSGSYDRPVRDLQFRYLSFRHTSWRQPSGQQGYASQQSGSYLAGELTDYPADPIRDCSWGCPAFERQRNHWRQQPAAVQVAAATRVVFDDNSFSQLGQVALGIGNNAEANEGGIGLGTAAIEVTANEFTDLAGGAIMVGGIEPDAHHPSRPEMGLRDIVIRDNRISGVSHDYKEQSAILVTYASGTLIMNNDVSDTPYDGIDVGWGWGANDPGGSAEYWRGQRGYYDQPGNVVYDTPTTLRDTVIVGNRVSRVKQWFPDGGAIYHLSADPGGLIAENYVSDVAGSGGIAIYLDEGSRYLTVRNNVIDRIGGVWLNLNSQAHIAPRRTAMDNVATGNWYNSGRLNGDWSDYLNNRATGNIKVDGAAWPVEARQIIKKSGTQAGARVRSGDLQ</sequence>
<organism evidence="2 3">
    <name type="scientific">Sphingomonas aerophila</name>
    <dbReference type="NCBI Taxonomy" id="1344948"/>
    <lineage>
        <taxon>Bacteria</taxon>
        <taxon>Pseudomonadati</taxon>
        <taxon>Pseudomonadota</taxon>
        <taxon>Alphaproteobacteria</taxon>
        <taxon>Sphingomonadales</taxon>
        <taxon>Sphingomonadaceae</taxon>
        <taxon>Sphingomonas</taxon>
    </lineage>
</organism>
<keyword evidence="3" id="KW-1185">Reference proteome</keyword>
<dbReference type="PANTHER" id="PTHR36453:SF1">
    <property type="entry name" value="RIGHT HANDED BETA HELIX DOMAIN-CONTAINING PROTEIN"/>
    <property type="match status" value="1"/>
</dbReference>
<name>A0A7W9EXL9_9SPHN</name>
<dbReference type="EMBL" id="JACIJK010000019">
    <property type="protein sequence ID" value="MBB5716962.1"/>
    <property type="molecule type" value="Genomic_DNA"/>
</dbReference>
<dbReference type="InterPro" id="IPR011050">
    <property type="entry name" value="Pectin_lyase_fold/virulence"/>
</dbReference>
<keyword evidence="1" id="KW-0472">Membrane</keyword>
<accession>A0A7W9EXL9</accession>
<dbReference type="PANTHER" id="PTHR36453">
    <property type="entry name" value="SECRETED PROTEIN-RELATED"/>
    <property type="match status" value="1"/>
</dbReference>
<keyword evidence="1" id="KW-0812">Transmembrane</keyword>
<dbReference type="InterPro" id="IPR012334">
    <property type="entry name" value="Pectin_lyas_fold"/>
</dbReference>
<evidence type="ECO:0000313" key="2">
    <source>
        <dbReference type="EMBL" id="MBB5716962.1"/>
    </source>
</evidence>
<reference evidence="2 3" key="1">
    <citation type="submission" date="2020-08" db="EMBL/GenBank/DDBJ databases">
        <title>Genomic Encyclopedia of Type Strains, Phase IV (KMG-IV): sequencing the most valuable type-strain genomes for metagenomic binning, comparative biology and taxonomic classification.</title>
        <authorList>
            <person name="Goeker M."/>
        </authorList>
    </citation>
    <scope>NUCLEOTIDE SEQUENCE [LARGE SCALE GENOMIC DNA]</scope>
    <source>
        <strain evidence="2 3">DSM 100044</strain>
    </source>
</reference>
<dbReference type="SMART" id="SM00710">
    <property type="entry name" value="PbH1"/>
    <property type="match status" value="6"/>
</dbReference>